<dbReference type="RefSeq" id="WP_379275544.1">
    <property type="nucleotide sequence ID" value="NZ_JBHUGT010000029.1"/>
</dbReference>
<keyword evidence="3" id="KW-1185">Reference proteome</keyword>
<evidence type="ECO:0000313" key="3">
    <source>
        <dbReference type="Proteomes" id="UP001597493"/>
    </source>
</evidence>
<organism evidence="2 3">
    <name type="scientific">Paenibacillus thailandensis</name>
    <dbReference type="NCBI Taxonomy" id="393250"/>
    <lineage>
        <taxon>Bacteria</taxon>
        <taxon>Bacillati</taxon>
        <taxon>Bacillota</taxon>
        <taxon>Bacilli</taxon>
        <taxon>Bacillales</taxon>
        <taxon>Paenibacillaceae</taxon>
        <taxon>Paenibacillus</taxon>
    </lineage>
</organism>
<comment type="caution">
    <text evidence="2">The sequence shown here is derived from an EMBL/GenBank/DDBJ whole genome shotgun (WGS) entry which is preliminary data.</text>
</comment>
<keyword evidence="1" id="KW-0472">Membrane</keyword>
<evidence type="ECO:0000313" key="2">
    <source>
        <dbReference type="EMBL" id="MFD2661951.1"/>
    </source>
</evidence>
<dbReference type="Proteomes" id="UP001597493">
    <property type="component" value="Unassembled WGS sequence"/>
</dbReference>
<protein>
    <submittedName>
        <fullName evidence="2">Anti-sigma factor family protein</fullName>
    </submittedName>
</protein>
<keyword evidence="1" id="KW-1133">Transmembrane helix</keyword>
<gene>
    <name evidence="2" type="ORF">ACFSW5_16975</name>
</gene>
<reference evidence="3" key="1">
    <citation type="journal article" date="2019" name="Int. J. Syst. Evol. Microbiol.">
        <title>The Global Catalogue of Microorganisms (GCM) 10K type strain sequencing project: providing services to taxonomists for standard genome sequencing and annotation.</title>
        <authorList>
            <consortium name="The Broad Institute Genomics Platform"/>
            <consortium name="The Broad Institute Genome Sequencing Center for Infectious Disease"/>
            <person name="Wu L."/>
            <person name="Ma J."/>
        </authorList>
    </citation>
    <scope>NUCLEOTIDE SEQUENCE [LARGE SCALE GENOMIC DNA]</scope>
    <source>
        <strain evidence="3">TISTR 1827</strain>
    </source>
</reference>
<feature type="transmembrane region" description="Helical" evidence="1">
    <location>
        <begin position="179"/>
        <end position="198"/>
    </location>
</feature>
<name>A0ABW5R0F7_9BACL</name>
<sequence>MKCDDVQNKFSEYWDMPEYAPDREAVEQHLQHCDLCSEQFRLWEESEKLIRDLSVPEEVIGPVDHLNRGVMERIYAEQAWLRPISHKSYHFSRSFRRNTAIVVACLMAMFMSGLLYFAFQNHAADTASSQKVQQLTGLIETASASSDSIVVTAKFNAEVPVASISDPFVLQVMPAYPQYWVALSLLGIIITLLILNWLSRTRS</sequence>
<feature type="transmembrane region" description="Helical" evidence="1">
    <location>
        <begin position="100"/>
        <end position="119"/>
    </location>
</feature>
<evidence type="ECO:0000256" key="1">
    <source>
        <dbReference type="SAM" id="Phobius"/>
    </source>
</evidence>
<keyword evidence="1" id="KW-0812">Transmembrane</keyword>
<proteinExistence type="predicted"/>
<dbReference type="EMBL" id="JBHUMY010000020">
    <property type="protein sequence ID" value="MFD2661951.1"/>
    <property type="molecule type" value="Genomic_DNA"/>
</dbReference>
<accession>A0ABW5R0F7</accession>